<evidence type="ECO:0000313" key="2">
    <source>
        <dbReference type="EMBL" id="KGO78605.1"/>
    </source>
</evidence>
<comment type="caution">
    <text evidence="2">The sequence shown here is derived from an EMBL/GenBank/DDBJ whole genome shotgun (WGS) entry which is preliminary data.</text>
</comment>
<keyword evidence="1" id="KW-0812">Transmembrane</keyword>
<evidence type="ECO:0000256" key="1">
    <source>
        <dbReference type="SAM" id="Phobius"/>
    </source>
</evidence>
<gene>
    <name evidence="2" type="ORF">Q763_17620</name>
</gene>
<dbReference type="Proteomes" id="UP000030129">
    <property type="component" value="Unassembled WGS sequence"/>
</dbReference>
<name>A0A0A2LQU4_9FLAO</name>
<evidence type="ECO:0000313" key="3">
    <source>
        <dbReference type="Proteomes" id="UP000030129"/>
    </source>
</evidence>
<feature type="transmembrane region" description="Helical" evidence="1">
    <location>
        <begin position="7"/>
        <end position="24"/>
    </location>
</feature>
<sequence length="100" mass="11812">MNINHILYLVFLFAVSLICHKLFNTPIADFWLFVWLGCIASLFIFVKLILPTQERKYNAIKDIDIESAFRDKMKEQKPYSYIAGFHMLLFIGITIVYFIN</sequence>
<protein>
    <submittedName>
        <fullName evidence="2">Uncharacterized protein</fullName>
    </submittedName>
</protein>
<organism evidence="2 3">
    <name type="scientific">Flavobacterium beibuense F44-8</name>
    <dbReference type="NCBI Taxonomy" id="1406840"/>
    <lineage>
        <taxon>Bacteria</taxon>
        <taxon>Pseudomonadati</taxon>
        <taxon>Bacteroidota</taxon>
        <taxon>Flavobacteriia</taxon>
        <taxon>Flavobacteriales</taxon>
        <taxon>Flavobacteriaceae</taxon>
        <taxon>Flavobacterium</taxon>
    </lineage>
</organism>
<dbReference type="AlphaFoldDB" id="A0A0A2LQU4"/>
<accession>A0A0A2LQU4</accession>
<keyword evidence="1" id="KW-1133">Transmembrane helix</keyword>
<keyword evidence="1" id="KW-0472">Membrane</keyword>
<reference evidence="2 3" key="1">
    <citation type="submission" date="2013-09" db="EMBL/GenBank/DDBJ databases">
        <authorList>
            <person name="Zeng Z."/>
            <person name="Chen C."/>
        </authorList>
    </citation>
    <scope>NUCLEOTIDE SEQUENCE [LARGE SCALE GENOMIC DNA]</scope>
    <source>
        <strain evidence="2 3">F44-8</strain>
    </source>
</reference>
<keyword evidence="3" id="KW-1185">Reference proteome</keyword>
<feature type="transmembrane region" description="Helical" evidence="1">
    <location>
        <begin position="79"/>
        <end position="99"/>
    </location>
</feature>
<proteinExistence type="predicted"/>
<feature type="transmembrane region" description="Helical" evidence="1">
    <location>
        <begin position="30"/>
        <end position="50"/>
    </location>
</feature>
<dbReference type="EMBL" id="JRLV01000041">
    <property type="protein sequence ID" value="KGO78605.1"/>
    <property type="molecule type" value="Genomic_DNA"/>
</dbReference>